<keyword evidence="3" id="KW-1185">Reference proteome</keyword>
<dbReference type="EMBL" id="JACSEA010000011">
    <property type="protein sequence ID" value="KAF7388809.1"/>
    <property type="molecule type" value="Genomic_DNA"/>
</dbReference>
<gene>
    <name evidence="2" type="ORF">HZH66_009946</name>
</gene>
<evidence type="ECO:0000313" key="3">
    <source>
        <dbReference type="Proteomes" id="UP000614350"/>
    </source>
</evidence>
<dbReference type="InterPro" id="IPR028118">
    <property type="entry name" value="Chibby_fam"/>
</dbReference>
<comment type="caution">
    <text evidence="2">The sequence shown here is derived from an EMBL/GenBank/DDBJ whole genome shotgun (WGS) entry which is preliminary data.</text>
</comment>
<dbReference type="PANTHER" id="PTHR21533:SF19">
    <property type="entry name" value="LEUCINE-RICH PROTEIN"/>
    <property type="match status" value="1"/>
</dbReference>
<sequence>MAFSCFRRERNNVVYLHLSLRFVYGKTPTRKVSTFLINKDLSPKRIEKELGPDIGSIRIRLGDQEAVFENGLWIPESGKVSGTFKENERLKKEIKRLEEENNLLKLKFEVMLDMLTQTTTEAQSQKEELEKLRNSVSSDR</sequence>
<evidence type="ECO:0000256" key="1">
    <source>
        <dbReference type="SAM" id="MobiDB-lite"/>
    </source>
</evidence>
<feature type="region of interest" description="Disordered" evidence="1">
    <location>
        <begin position="120"/>
        <end position="140"/>
    </location>
</feature>
<evidence type="ECO:0008006" key="4">
    <source>
        <dbReference type="Google" id="ProtNLM"/>
    </source>
</evidence>
<evidence type="ECO:0000313" key="2">
    <source>
        <dbReference type="EMBL" id="KAF7388809.1"/>
    </source>
</evidence>
<organism evidence="2 3">
    <name type="scientific">Vespula vulgaris</name>
    <name type="common">Yellow jacket</name>
    <name type="synonym">Wasp</name>
    <dbReference type="NCBI Taxonomy" id="7454"/>
    <lineage>
        <taxon>Eukaryota</taxon>
        <taxon>Metazoa</taxon>
        <taxon>Ecdysozoa</taxon>
        <taxon>Arthropoda</taxon>
        <taxon>Hexapoda</taxon>
        <taxon>Insecta</taxon>
        <taxon>Pterygota</taxon>
        <taxon>Neoptera</taxon>
        <taxon>Endopterygota</taxon>
        <taxon>Hymenoptera</taxon>
        <taxon>Apocrita</taxon>
        <taxon>Aculeata</taxon>
        <taxon>Vespoidea</taxon>
        <taxon>Vespidae</taxon>
        <taxon>Vespinae</taxon>
        <taxon>Vespula</taxon>
    </lineage>
</organism>
<protein>
    <recommendedName>
        <fullName evidence="4">Chibby</fullName>
    </recommendedName>
</protein>
<feature type="compositionally biased region" description="Basic and acidic residues" evidence="1">
    <location>
        <begin position="124"/>
        <end position="140"/>
    </location>
</feature>
<dbReference type="Pfam" id="PF14645">
    <property type="entry name" value="Chibby"/>
    <property type="match status" value="1"/>
</dbReference>
<proteinExistence type="predicted"/>
<dbReference type="CDD" id="cd07429">
    <property type="entry name" value="Cby_like"/>
    <property type="match status" value="1"/>
</dbReference>
<accession>A0A834JIB1</accession>
<dbReference type="AlphaFoldDB" id="A0A834JIB1"/>
<dbReference type="Proteomes" id="UP000614350">
    <property type="component" value="Unassembled WGS sequence"/>
</dbReference>
<dbReference type="PANTHER" id="PTHR21533">
    <property type="entry name" value="LEUCINE-RICH PROTEIN"/>
    <property type="match status" value="1"/>
</dbReference>
<name>A0A834JIB1_VESVU</name>
<reference evidence="2" key="1">
    <citation type="journal article" date="2020" name="G3 (Bethesda)">
        <title>High-Quality Assemblies for Three Invasive Social Wasps from the &lt;i&gt;Vespula&lt;/i&gt; Genus.</title>
        <authorList>
            <person name="Harrop T.W.R."/>
            <person name="Guhlin J."/>
            <person name="McLaughlin G.M."/>
            <person name="Permina E."/>
            <person name="Stockwell P."/>
            <person name="Gilligan J."/>
            <person name="Le Lec M.F."/>
            <person name="Gruber M.A.M."/>
            <person name="Quinn O."/>
            <person name="Lovegrove M."/>
            <person name="Duncan E.J."/>
            <person name="Remnant E.J."/>
            <person name="Van Eeckhoven J."/>
            <person name="Graham B."/>
            <person name="Knapp R.A."/>
            <person name="Langford K.W."/>
            <person name="Kronenberg Z."/>
            <person name="Press M.O."/>
            <person name="Eacker S.M."/>
            <person name="Wilson-Rankin E.E."/>
            <person name="Purcell J."/>
            <person name="Lester P.J."/>
            <person name="Dearden P.K."/>
        </authorList>
    </citation>
    <scope>NUCLEOTIDE SEQUENCE</scope>
    <source>
        <strain evidence="2">Marl-1</strain>
    </source>
</reference>